<gene>
    <name evidence="3" type="ordered locus">Spirs_3301</name>
</gene>
<name>E1RAM9_SEDSS</name>
<feature type="domain" description="Peptidase M20 dimerisation" evidence="2">
    <location>
        <begin position="300"/>
        <end position="389"/>
    </location>
</feature>
<dbReference type="InterPro" id="IPR017439">
    <property type="entry name" value="Amidohydrolase"/>
</dbReference>
<dbReference type="Gene3D" id="3.40.630.10">
    <property type="entry name" value="Zn peptidases"/>
    <property type="match status" value="2"/>
</dbReference>
<keyword evidence="1" id="KW-0378">Hydrolase</keyword>
<dbReference type="GO" id="GO:0071713">
    <property type="term" value="F:para-aminobenzoyl-glutamate hydrolase activity"/>
    <property type="evidence" value="ECO:0007669"/>
    <property type="project" value="TreeGrafter"/>
</dbReference>
<dbReference type="InterPro" id="IPR011650">
    <property type="entry name" value="Peptidase_M20_dimer"/>
</dbReference>
<dbReference type="PANTHER" id="PTHR30575">
    <property type="entry name" value="PEPTIDASE M20"/>
    <property type="match status" value="1"/>
</dbReference>
<organism evidence="3 4">
    <name type="scientific">Sediminispirochaeta smaragdinae (strain DSM 11293 / JCM 15392 / SEBR 4228)</name>
    <name type="common">Spirochaeta smaragdinae</name>
    <dbReference type="NCBI Taxonomy" id="573413"/>
    <lineage>
        <taxon>Bacteria</taxon>
        <taxon>Pseudomonadati</taxon>
        <taxon>Spirochaetota</taxon>
        <taxon>Spirochaetia</taxon>
        <taxon>Spirochaetales</taxon>
        <taxon>Spirochaetaceae</taxon>
        <taxon>Sediminispirochaeta</taxon>
    </lineage>
</organism>
<dbReference type="SUPFAM" id="SSF53187">
    <property type="entry name" value="Zn-dependent exopeptidases"/>
    <property type="match status" value="1"/>
</dbReference>
<dbReference type="NCBIfam" id="TIGR01891">
    <property type="entry name" value="amidohydrolases"/>
    <property type="match status" value="1"/>
</dbReference>
<dbReference type="HOGENOM" id="CLU_023257_2_1_12"/>
<proteinExistence type="predicted"/>
<evidence type="ECO:0000313" key="3">
    <source>
        <dbReference type="EMBL" id="ADK82397.1"/>
    </source>
</evidence>
<dbReference type="GO" id="GO:0005737">
    <property type="term" value="C:cytoplasm"/>
    <property type="evidence" value="ECO:0007669"/>
    <property type="project" value="TreeGrafter"/>
</dbReference>
<dbReference type="SUPFAM" id="SSF55031">
    <property type="entry name" value="Bacterial exopeptidase dimerisation domain"/>
    <property type="match status" value="1"/>
</dbReference>
<accession>E1RAM9</accession>
<sequence length="503" mass="54987">MSIINIRKCNKHKTVLQICMEYNTLLTPFCHRLGERGGSSLSLCSLMFDSNIVITSMVDDKGIKMVHRIETIVNDLSKRILTYRRDFHRYAETGWIEVRTASLIARRLDQLGYEVRVGASVLKASERMGLPDPETLEMHYLRALEQGADPEYAELVKNGFTAVVGIIKNGDGPVRAARFDIDAVQVQESNDPGHFPFTEGFASVNPNMMHACGHDAHAAIGLGVAETLATLKHELHGTVKLIFQPAEEGVRGAKAMAASGIVDDVDYMIGGHIGIVPHACGKVSFRLAGFLATTKIDVYYEGKSSHAAGAPERGKNALLAAVTATANIHSISAHSKGKSMVNVGCLNAGTGRNVIPATAFMSLETRGSTSEINEYVKERVLRIVDAAAKMYEVQKKIVFMGASETAVGNQDFIEYAEKIVAENRHIKAIVSEPILLAGSEDYTYFMKAVQRRGGKALFMLYGTDMKETHHNSAFDIDERSLPIAVTTISWLLLSLNNGMRTVV</sequence>
<protein>
    <submittedName>
        <fullName evidence="3">Amidohydrolase</fullName>
    </submittedName>
</protein>
<dbReference type="eggNOG" id="COG1473">
    <property type="taxonomic scope" value="Bacteria"/>
</dbReference>
<dbReference type="AlphaFoldDB" id="E1RAM9"/>
<dbReference type="Pfam" id="PF01546">
    <property type="entry name" value="Peptidase_M20"/>
    <property type="match status" value="1"/>
</dbReference>
<dbReference type="GO" id="GO:0016805">
    <property type="term" value="F:dipeptidase activity"/>
    <property type="evidence" value="ECO:0007669"/>
    <property type="project" value="TreeGrafter"/>
</dbReference>
<dbReference type="EMBL" id="CP002116">
    <property type="protein sequence ID" value="ADK82397.1"/>
    <property type="molecule type" value="Genomic_DNA"/>
</dbReference>
<dbReference type="InterPro" id="IPR002933">
    <property type="entry name" value="Peptidase_M20"/>
</dbReference>
<evidence type="ECO:0000259" key="2">
    <source>
        <dbReference type="Pfam" id="PF07687"/>
    </source>
</evidence>
<dbReference type="KEGG" id="ssm:Spirs_3301"/>
<keyword evidence="4" id="KW-1185">Reference proteome</keyword>
<dbReference type="InterPro" id="IPR036264">
    <property type="entry name" value="Bact_exopeptidase_dim_dom"/>
</dbReference>
<evidence type="ECO:0000313" key="4">
    <source>
        <dbReference type="Proteomes" id="UP000002318"/>
    </source>
</evidence>
<dbReference type="PANTHER" id="PTHR30575:SF3">
    <property type="entry name" value="PEPTIDASE M20 DIMERISATION DOMAIN-CONTAINING PROTEIN"/>
    <property type="match status" value="1"/>
</dbReference>
<dbReference type="STRING" id="573413.Spirs_3301"/>
<evidence type="ECO:0000256" key="1">
    <source>
        <dbReference type="ARBA" id="ARBA00022801"/>
    </source>
</evidence>
<dbReference type="InterPro" id="IPR052030">
    <property type="entry name" value="Peptidase_M20/M20A_hydrolases"/>
</dbReference>
<reference evidence="3 4" key="1">
    <citation type="journal article" date="2010" name="Stand. Genomic Sci.">
        <title>Complete genome sequence of Spirochaeta smaragdinae type strain (SEBR 4228).</title>
        <authorList>
            <person name="Mavromatis K."/>
            <person name="Yasawong M."/>
            <person name="Chertkov O."/>
            <person name="Lapidus A."/>
            <person name="Lucas S."/>
            <person name="Nolan M."/>
            <person name="Del Rio T.G."/>
            <person name="Tice H."/>
            <person name="Cheng J.F."/>
            <person name="Pitluck S."/>
            <person name="Liolios K."/>
            <person name="Ivanova N."/>
            <person name="Tapia R."/>
            <person name="Han C."/>
            <person name="Bruce D."/>
            <person name="Goodwin L."/>
            <person name="Pati A."/>
            <person name="Chen A."/>
            <person name="Palaniappan K."/>
            <person name="Land M."/>
            <person name="Hauser L."/>
            <person name="Chang Y.J."/>
            <person name="Jeffries C.D."/>
            <person name="Detter J.C."/>
            <person name="Rohde M."/>
            <person name="Brambilla E."/>
            <person name="Spring S."/>
            <person name="Goker M."/>
            <person name="Sikorski J."/>
            <person name="Woyke T."/>
            <person name="Bristow J."/>
            <person name="Eisen J.A."/>
            <person name="Markowitz V."/>
            <person name="Hugenholtz P."/>
            <person name="Klenk H.P."/>
            <person name="Kyrpides N.C."/>
        </authorList>
    </citation>
    <scope>NUCLEOTIDE SEQUENCE [LARGE SCALE GENOMIC DNA]</scope>
    <source>
        <strain evidence="4">DSM 11293 / JCM 15392 / SEBR 4228</strain>
    </source>
</reference>
<dbReference type="Pfam" id="PF07687">
    <property type="entry name" value="M20_dimer"/>
    <property type="match status" value="1"/>
</dbReference>
<dbReference type="GO" id="GO:0046657">
    <property type="term" value="P:folic acid catabolic process"/>
    <property type="evidence" value="ECO:0007669"/>
    <property type="project" value="TreeGrafter"/>
</dbReference>
<dbReference type="Proteomes" id="UP000002318">
    <property type="component" value="Chromosome"/>
</dbReference>